<keyword evidence="5" id="KW-1185">Reference proteome</keyword>
<dbReference type="GO" id="GO:0015276">
    <property type="term" value="F:ligand-gated monoatomic ion channel activity"/>
    <property type="evidence" value="ECO:0007669"/>
    <property type="project" value="InterPro"/>
</dbReference>
<dbReference type="AlphaFoldDB" id="A0A1T4LM46"/>
<sequence length="275" mass="30489">MKIKKSILSLLIFIFMIGVIGCSNGSEISKEENLKQKKGEGMQSSQEVLKVATSPDFPPFEYIEIVDGKDKIVGFDAELIQEIGKELGKEVQMENMTFDGIVAAVQTGKVDMAISGMNPSPDREKKVNFSDPYYYASQTLLVKKDIKDIKNMEALKGKTIGSQIGSTSDQVISQFKGINVKKYNLVNDAILDLNNDRIDAVILEDSIASEFAKQNQELKVIVPEELKLDAEPFGIVISKEREQLLKDVNQALQQVIDSGKYDALVEKYGLANTLN</sequence>
<dbReference type="PANTHER" id="PTHR35936">
    <property type="entry name" value="MEMBRANE-BOUND LYTIC MUREIN TRANSGLYCOSYLASE F"/>
    <property type="match status" value="1"/>
</dbReference>
<protein>
    <submittedName>
        <fullName evidence="4">Polar amino acid transport system substrate-binding protein</fullName>
    </submittedName>
</protein>
<dbReference type="RefSeq" id="WP_087678477.1">
    <property type="nucleotide sequence ID" value="NZ_FUWV01000004.1"/>
</dbReference>
<dbReference type="InterPro" id="IPR001320">
    <property type="entry name" value="Iontro_rcpt_C"/>
</dbReference>
<dbReference type="SMART" id="SM00062">
    <property type="entry name" value="PBPb"/>
    <property type="match status" value="1"/>
</dbReference>
<evidence type="ECO:0000313" key="4">
    <source>
        <dbReference type="EMBL" id="SJZ55514.1"/>
    </source>
</evidence>
<dbReference type="CDD" id="cd13624">
    <property type="entry name" value="PBP2_Arg_Lys_His"/>
    <property type="match status" value="1"/>
</dbReference>
<dbReference type="PANTHER" id="PTHR35936:SF17">
    <property type="entry name" value="ARGININE-BINDING EXTRACELLULAR PROTEIN ARTP"/>
    <property type="match status" value="1"/>
</dbReference>
<dbReference type="Proteomes" id="UP000196365">
    <property type="component" value="Unassembled WGS sequence"/>
</dbReference>
<dbReference type="PROSITE" id="PS51257">
    <property type="entry name" value="PROKAR_LIPOPROTEIN"/>
    <property type="match status" value="1"/>
</dbReference>
<dbReference type="InterPro" id="IPR001638">
    <property type="entry name" value="Solute-binding_3/MltF_N"/>
</dbReference>
<feature type="domain" description="Ionotropic glutamate receptor C-terminal" evidence="3">
    <location>
        <begin position="48"/>
        <end position="269"/>
    </location>
</feature>
<evidence type="ECO:0000256" key="1">
    <source>
        <dbReference type="ARBA" id="ARBA00022729"/>
    </source>
</evidence>
<accession>A0A1T4LM46</accession>
<evidence type="ECO:0000259" key="3">
    <source>
        <dbReference type="SMART" id="SM00079"/>
    </source>
</evidence>
<organism evidence="4 5">
    <name type="scientific">Garciella nitratireducens DSM 15102</name>
    <dbReference type="NCBI Taxonomy" id="1121911"/>
    <lineage>
        <taxon>Bacteria</taxon>
        <taxon>Bacillati</taxon>
        <taxon>Bacillota</taxon>
        <taxon>Clostridia</taxon>
        <taxon>Eubacteriales</taxon>
        <taxon>Eubacteriaceae</taxon>
        <taxon>Garciella</taxon>
    </lineage>
</organism>
<dbReference type="EMBL" id="FUWV01000004">
    <property type="protein sequence ID" value="SJZ55514.1"/>
    <property type="molecule type" value="Genomic_DNA"/>
</dbReference>
<dbReference type="Pfam" id="PF00497">
    <property type="entry name" value="SBP_bac_3"/>
    <property type="match status" value="1"/>
</dbReference>
<feature type="domain" description="Solute-binding protein family 3/N-terminal" evidence="2">
    <location>
        <begin position="48"/>
        <end position="272"/>
    </location>
</feature>
<proteinExistence type="predicted"/>
<reference evidence="4 5" key="1">
    <citation type="submission" date="2017-02" db="EMBL/GenBank/DDBJ databases">
        <authorList>
            <person name="Peterson S.W."/>
        </authorList>
    </citation>
    <scope>NUCLEOTIDE SEQUENCE [LARGE SCALE GENOMIC DNA]</scope>
    <source>
        <strain evidence="4 5">DSM 15102</strain>
    </source>
</reference>
<evidence type="ECO:0000313" key="5">
    <source>
        <dbReference type="Proteomes" id="UP000196365"/>
    </source>
</evidence>
<dbReference type="SUPFAM" id="SSF53850">
    <property type="entry name" value="Periplasmic binding protein-like II"/>
    <property type="match status" value="1"/>
</dbReference>
<name>A0A1T4LM46_9FIRM</name>
<dbReference type="SMART" id="SM00079">
    <property type="entry name" value="PBPe"/>
    <property type="match status" value="1"/>
</dbReference>
<gene>
    <name evidence="4" type="ORF">SAMN02745973_01022</name>
</gene>
<evidence type="ECO:0000259" key="2">
    <source>
        <dbReference type="SMART" id="SM00062"/>
    </source>
</evidence>
<dbReference type="Gene3D" id="3.40.190.10">
    <property type="entry name" value="Periplasmic binding protein-like II"/>
    <property type="match status" value="2"/>
</dbReference>
<keyword evidence="1" id="KW-0732">Signal</keyword>
<dbReference type="GO" id="GO:0016020">
    <property type="term" value="C:membrane"/>
    <property type="evidence" value="ECO:0007669"/>
    <property type="project" value="InterPro"/>
</dbReference>
<dbReference type="OrthoDB" id="368655at2"/>